<evidence type="ECO:0000313" key="1">
    <source>
        <dbReference type="EMBL" id="GHA34491.1"/>
    </source>
</evidence>
<gene>
    <name evidence="1" type="ORF">GCM10010345_44030</name>
</gene>
<comment type="caution">
    <text evidence="1">The sequence shown here is derived from an EMBL/GenBank/DDBJ whole genome shotgun (WGS) entry which is preliminary data.</text>
</comment>
<accession>A0ABQ3CSU1</accession>
<organism evidence="1 2">
    <name type="scientific">Streptomyces canarius</name>
    <dbReference type="NCBI Taxonomy" id="285453"/>
    <lineage>
        <taxon>Bacteria</taxon>
        <taxon>Bacillati</taxon>
        <taxon>Actinomycetota</taxon>
        <taxon>Actinomycetes</taxon>
        <taxon>Kitasatosporales</taxon>
        <taxon>Streptomycetaceae</taxon>
        <taxon>Streptomyces</taxon>
    </lineage>
</organism>
<dbReference type="EMBL" id="BMVN01000014">
    <property type="protein sequence ID" value="GHA34491.1"/>
    <property type="molecule type" value="Genomic_DNA"/>
</dbReference>
<evidence type="ECO:0000313" key="2">
    <source>
        <dbReference type="Proteomes" id="UP000653644"/>
    </source>
</evidence>
<dbReference type="Proteomes" id="UP000653644">
    <property type="component" value="Unassembled WGS sequence"/>
</dbReference>
<sequence>MAAMTLTFRRRAGHRRFVDDQVSTVCDEQPSWRAGSSMERAWPDDTQVWNWAESAVLSGYGPTAASFA</sequence>
<proteinExistence type="predicted"/>
<protein>
    <submittedName>
        <fullName evidence="1">Uncharacterized protein</fullName>
    </submittedName>
</protein>
<keyword evidence="2" id="KW-1185">Reference proteome</keyword>
<reference evidence="2" key="1">
    <citation type="journal article" date="2019" name="Int. J. Syst. Evol. Microbiol.">
        <title>The Global Catalogue of Microorganisms (GCM) 10K type strain sequencing project: providing services to taxonomists for standard genome sequencing and annotation.</title>
        <authorList>
            <consortium name="The Broad Institute Genomics Platform"/>
            <consortium name="The Broad Institute Genome Sequencing Center for Infectious Disease"/>
            <person name="Wu L."/>
            <person name="Ma J."/>
        </authorList>
    </citation>
    <scope>NUCLEOTIDE SEQUENCE [LARGE SCALE GENOMIC DNA]</scope>
    <source>
        <strain evidence="2">JCM 4733</strain>
    </source>
</reference>
<name>A0ABQ3CSU1_9ACTN</name>